<dbReference type="GO" id="GO:0016639">
    <property type="term" value="F:oxidoreductase activity, acting on the CH-NH2 group of donors, NAD or NADP as acceptor"/>
    <property type="evidence" value="ECO:0007669"/>
    <property type="project" value="InterPro"/>
</dbReference>
<feature type="binding site" evidence="5">
    <location>
        <begin position="177"/>
        <end position="182"/>
    </location>
    <ligand>
        <name>NAD(+)</name>
        <dbReference type="ChEBI" id="CHEBI:57540"/>
    </ligand>
</feature>
<dbReference type="InterPro" id="IPR006097">
    <property type="entry name" value="Glu/Leu/Phe/Val/Trp_DH_dimer"/>
</dbReference>
<keyword evidence="9" id="KW-1185">Reference proteome</keyword>
<dbReference type="InterPro" id="IPR033524">
    <property type="entry name" value="Glu/Leu/Phe/Val_DH_AS"/>
</dbReference>
<dbReference type="GO" id="GO:0000166">
    <property type="term" value="F:nucleotide binding"/>
    <property type="evidence" value="ECO:0007669"/>
    <property type="project" value="UniProtKB-KW"/>
</dbReference>
<feature type="active site" description="Proton donor/acceptor" evidence="4">
    <location>
        <position position="79"/>
    </location>
</feature>
<dbReference type="CDD" id="cd01075">
    <property type="entry name" value="NAD_bind_Leu_Phe_Val_DH"/>
    <property type="match status" value="1"/>
</dbReference>
<dbReference type="PROSITE" id="PS00074">
    <property type="entry name" value="GLFV_DEHYDROGENASE"/>
    <property type="match status" value="1"/>
</dbReference>
<keyword evidence="5" id="KW-0547">Nucleotide-binding</keyword>
<dbReference type="SUPFAM" id="SSF51735">
    <property type="entry name" value="NAD(P)-binding Rossmann-fold domains"/>
    <property type="match status" value="1"/>
</dbReference>
<keyword evidence="3 5" id="KW-0520">NAD</keyword>
<dbReference type="InterPro" id="IPR036291">
    <property type="entry name" value="NAD(P)-bd_dom_sf"/>
</dbReference>
<dbReference type="EMBL" id="OCNJ01000017">
    <property type="protein sequence ID" value="SOE01222.1"/>
    <property type="molecule type" value="Genomic_DNA"/>
</dbReference>
<evidence type="ECO:0000256" key="3">
    <source>
        <dbReference type="ARBA" id="ARBA00023027"/>
    </source>
</evidence>
<dbReference type="Proteomes" id="UP000219621">
    <property type="component" value="Unassembled WGS sequence"/>
</dbReference>
<keyword evidence="2 6" id="KW-0560">Oxidoreductase</keyword>
<dbReference type="RefSeq" id="WP_097281554.1">
    <property type="nucleotide sequence ID" value="NZ_OCNJ01000017.1"/>
</dbReference>
<comment type="similarity">
    <text evidence="1 6">Belongs to the Glu/Leu/Phe/Val dehydrogenases family.</text>
</comment>
<evidence type="ECO:0000313" key="8">
    <source>
        <dbReference type="EMBL" id="SOE01222.1"/>
    </source>
</evidence>
<evidence type="ECO:0000256" key="6">
    <source>
        <dbReference type="RuleBase" id="RU004417"/>
    </source>
</evidence>
<evidence type="ECO:0000313" key="9">
    <source>
        <dbReference type="Proteomes" id="UP000219621"/>
    </source>
</evidence>
<feature type="domain" description="Glutamate/phenylalanine/leucine/valine/L-tryptophan dehydrogenase C-terminal" evidence="7">
    <location>
        <begin position="141"/>
        <end position="354"/>
    </location>
</feature>
<dbReference type="Pfam" id="PF00208">
    <property type="entry name" value="ELFV_dehydrog"/>
    <property type="match status" value="1"/>
</dbReference>
<dbReference type="PRINTS" id="PR00082">
    <property type="entry name" value="GLFDHDRGNASE"/>
</dbReference>
<evidence type="ECO:0000256" key="4">
    <source>
        <dbReference type="PIRSR" id="PIRSR000188-1"/>
    </source>
</evidence>
<dbReference type="AlphaFoldDB" id="A0A286H0I3"/>
<dbReference type="Gene3D" id="3.40.50.720">
    <property type="entry name" value="NAD(P)-binding Rossmann-like Domain"/>
    <property type="match status" value="1"/>
</dbReference>
<evidence type="ECO:0000256" key="2">
    <source>
        <dbReference type="ARBA" id="ARBA00023002"/>
    </source>
</evidence>
<dbReference type="PANTHER" id="PTHR42722">
    <property type="entry name" value="LEUCINE DEHYDROGENASE"/>
    <property type="match status" value="1"/>
</dbReference>
<protein>
    <submittedName>
        <fullName evidence="8">Leucine dehydrogenase</fullName>
    </submittedName>
</protein>
<evidence type="ECO:0000256" key="1">
    <source>
        <dbReference type="ARBA" id="ARBA00006382"/>
    </source>
</evidence>
<accession>A0A286H0I3</accession>
<dbReference type="OrthoDB" id="9803297at2"/>
<gene>
    <name evidence="8" type="ORF">SAMN05421508_1178</name>
</gene>
<dbReference type="PIRSF" id="PIRSF000188">
    <property type="entry name" value="Phe_leu_dh"/>
    <property type="match status" value="1"/>
</dbReference>
<dbReference type="GO" id="GO:0006520">
    <property type="term" value="P:amino acid metabolic process"/>
    <property type="evidence" value="ECO:0007669"/>
    <property type="project" value="InterPro"/>
</dbReference>
<dbReference type="InterPro" id="IPR006095">
    <property type="entry name" value="Glu/Leu/Phe/Val/Trp_DH"/>
</dbReference>
<dbReference type="InterPro" id="IPR046346">
    <property type="entry name" value="Aminoacid_DH-like_N_sf"/>
</dbReference>
<name>A0A286H0I3_9PROT</name>
<proteinExistence type="inferred from homology"/>
<dbReference type="Pfam" id="PF02812">
    <property type="entry name" value="ELFV_dehydrog_N"/>
    <property type="match status" value="1"/>
</dbReference>
<dbReference type="Gene3D" id="3.40.50.10860">
    <property type="entry name" value="Leucine Dehydrogenase, chain A, domain 1"/>
    <property type="match status" value="1"/>
</dbReference>
<reference evidence="8 9" key="1">
    <citation type="submission" date="2017-09" db="EMBL/GenBank/DDBJ databases">
        <authorList>
            <person name="Ehlers B."/>
            <person name="Leendertz F.H."/>
        </authorList>
    </citation>
    <scope>NUCLEOTIDE SEQUENCE [LARGE SCALE GENOMIC DNA]</scope>
    <source>
        <strain evidence="8 9">USBA 140</strain>
    </source>
</reference>
<dbReference type="InterPro" id="IPR006096">
    <property type="entry name" value="Glu/Leu/Phe/Val/Trp_DH_C"/>
</dbReference>
<dbReference type="SUPFAM" id="SSF53223">
    <property type="entry name" value="Aminoacid dehydrogenase-like, N-terminal domain"/>
    <property type="match status" value="1"/>
</dbReference>
<dbReference type="PANTHER" id="PTHR42722:SF1">
    <property type="entry name" value="VALINE DEHYDROGENASE"/>
    <property type="match status" value="1"/>
</dbReference>
<evidence type="ECO:0000256" key="5">
    <source>
        <dbReference type="PIRSR" id="PIRSR000188-2"/>
    </source>
</evidence>
<sequence>MVFEHPHFDDHERVVFVRDADSGLRAIIAVHNTVLGPTIGGCRVRAYASGDEALTDVLKLSRGMTYKAAMADLPFGGAKSVIICDPKKKTREMLLAMGRAINQLGGLYTTAEDMGMEEDDLRTMRRATPHVTGLPEDGLGTSPGPLTALGVYHGLRAAARHRLGKNSLADVHVAVQGAGHVGGPLIEQLVRDGARITVADMDRALVEKMQQAFGAEVVEPDAIYDVQADIFAPCAIGGTLNARTVPRLKTKVVAGSANNQLGDDEAGRLMHDKGILYAPDYVINAGGLIKVSLDVMALRHGRTLGRDAVEAKVVRIEDRTAELFSLAEKRGLRPEDAADEMARERVARGKEAWAA</sequence>
<dbReference type="InterPro" id="IPR016211">
    <property type="entry name" value="Glu/Phe/Leu/Val/Trp_DH_bac/arc"/>
</dbReference>
<dbReference type="SMART" id="SM00839">
    <property type="entry name" value="ELFV_dehydrog"/>
    <property type="match status" value="1"/>
</dbReference>
<organism evidence="8 9">
    <name type="scientific">Caenispirillum bisanense</name>
    <dbReference type="NCBI Taxonomy" id="414052"/>
    <lineage>
        <taxon>Bacteria</taxon>
        <taxon>Pseudomonadati</taxon>
        <taxon>Pseudomonadota</taxon>
        <taxon>Alphaproteobacteria</taxon>
        <taxon>Rhodospirillales</taxon>
        <taxon>Novispirillaceae</taxon>
        <taxon>Caenispirillum</taxon>
    </lineage>
</organism>
<evidence type="ECO:0000259" key="7">
    <source>
        <dbReference type="SMART" id="SM00839"/>
    </source>
</evidence>